<dbReference type="PIRSF" id="PIRSF003033">
    <property type="entry name" value="Ku70"/>
    <property type="match status" value="1"/>
</dbReference>
<dbReference type="Gene3D" id="3.40.50.410">
    <property type="entry name" value="von Willebrand factor, type A domain"/>
    <property type="match status" value="1"/>
</dbReference>
<dbReference type="Pfam" id="PF02735">
    <property type="entry name" value="Ku"/>
    <property type="match status" value="1"/>
</dbReference>
<keyword evidence="14" id="KW-0233">DNA recombination</keyword>
<dbReference type="InterPro" id="IPR006164">
    <property type="entry name" value="DNA_bd_Ku70/Ku80"/>
</dbReference>
<dbReference type="GO" id="GO:0006310">
    <property type="term" value="P:DNA recombination"/>
    <property type="evidence" value="ECO:0007669"/>
    <property type="project" value="UniProtKB-KW"/>
</dbReference>
<dbReference type="GO" id="GO:0016787">
    <property type="term" value="F:hydrolase activity"/>
    <property type="evidence" value="ECO:0007669"/>
    <property type="project" value="UniProtKB-KW"/>
</dbReference>
<dbReference type="Pfam" id="PF03731">
    <property type="entry name" value="Ku_N"/>
    <property type="match status" value="1"/>
</dbReference>
<dbReference type="SUPFAM" id="SSF100939">
    <property type="entry name" value="SPOC domain-like"/>
    <property type="match status" value="1"/>
</dbReference>
<keyword evidence="10" id="KW-0347">Helicase</keyword>
<evidence type="ECO:0000256" key="10">
    <source>
        <dbReference type="ARBA" id="ARBA00022806"/>
    </source>
</evidence>
<dbReference type="InParanoid" id="K0KT55"/>
<evidence type="ECO:0000313" key="20">
    <source>
        <dbReference type="Proteomes" id="UP000009328"/>
    </source>
</evidence>
<name>K0KT55_WICCF</name>
<keyword evidence="9" id="KW-0378">Hydrolase</keyword>
<evidence type="ECO:0000256" key="5">
    <source>
        <dbReference type="ARBA" id="ARBA00021796"/>
    </source>
</evidence>
<evidence type="ECO:0000256" key="14">
    <source>
        <dbReference type="ARBA" id="ARBA00023172"/>
    </source>
</evidence>
<dbReference type="InterPro" id="IPR016194">
    <property type="entry name" value="SPOC-like_C_dom_sf"/>
</dbReference>
<dbReference type="SMART" id="SM00559">
    <property type="entry name" value="Ku78"/>
    <property type="match status" value="1"/>
</dbReference>
<reference evidence="19 20" key="1">
    <citation type="journal article" date="2012" name="Eukaryot. Cell">
        <title>Draft genome sequence of Wickerhamomyces ciferrii NRRL Y-1031 F-60-10.</title>
        <authorList>
            <person name="Schneider J."/>
            <person name="Andrea H."/>
            <person name="Blom J."/>
            <person name="Jaenicke S."/>
            <person name="Ruckert C."/>
            <person name="Schorsch C."/>
            <person name="Szczepanowski R."/>
            <person name="Farwick M."/>
            <person name="Goesmann A."/>
            <person name="Puhler A."/>
            <person name="Schaffer S."/>
            <person name="Tauch A."/>
            <person name="Kohler T."/>
            <person name="Brinkrolf K."/>
        </authorList>
    </citation>
    <scope>NUCLEOTIDE SEQUENCE [LARGE SCALE GENOMIC DNA]</scope>
    <source>
        <strain evidence="20">ATCC 14091 / BCRC 22168 / CBS 111 / JCM 3599 / NBRC 0793 / NRRL Y-1031 F-60-10</strain>
    </source>
</reference>
<evidence type="ECO:0000313" key="19">
    <source>
        <dbReference type="EMBL" id="CCH46331.1"/>
    </source>
</evidence>
<evidence type="ECO:0000256" key="6">
    <source>
        <dbReference type="ARBA" id="ARBA00022454"/>
    </source>
</evidence>
<evidence type="ECO:0000256" key="11">
    <source>
        <dbReference type="ARBA" id="ARBA00022840"/>
    </source>
</evidence>
<protein>
    <recommendedName>
        <fullName evidence="5">ATP-dependent DNA helicase II subunit 1</fullName>
        <ecNumber evidence="4">3.6.4.12</ecNumber>
    </recommendedName>
    <alternativeName>
        <fullName evidence="17">ATP-dependent DNA helicase II subunit Ku70</fullName>
    </alternativeName>
</protein>
<dbReference type="HOGENOM" id="CLU_024202_0_0_1"/>
<keyword evidence="11" id="KW-0067">ATP-binding</keyword>
<gene>
    <name evidence="19" type="ORF">BN7_5924</name>
</gene>
<keyword evidence="6" id="KW-0158">Chromosome</keyword>
<evidence type="ECO:0000256" key="15">
    <source>
        <dbReference type="ARBA" id="ARBA00023204"/>
    </source>
</evidence>
<accession>K0KT55</accession>
<dbReference type="CDD" id="cd00788">
    <property type="entry name" value="KU70"/>
    <property type="match status" value="1"/>
</dbReference>
<dbReference type="Gene3D" id="1.10.1600.10">
    <property type="match status" value="1"/>
</dbReference>
<evidence type="ECO:0000256" key="2">
    <source>
        <dbReference type="ARBA" id="ARBA00004574"/>
    </source>
</evidence>
<dbReference type="eggNOG" id="KOG2327">
    <property type="taxonomic scope" value="Eukaryota"/>
</dbReference>
<evidence type="ECO:0000256" key="9">
    <source>
        <dbReference type="ARBA" id="ARBA00022801"/>
    </source>
</evidence>
<evidence type="ECO:0000256" key="16">
    <source>
        <dbReference type="ARBA" id="ARBA00023242"/>
    </source>
</evidence>
<dbReference type="EC" id="3.6.4.12" evidence="4"/>
<comment type="subcellular location">
    <subcellularLocation>
        <location evidence="2">Chromosome</location>
        <location evidence="2">Telomere</location>
    </subcellularLocation>
    <subcellularLocation>
        <location evidence="1">Nucleus</location>
    </subcellularLocation>
</comment>
<evidence type="ECO:0000256" key="7">
    <source>
        <dbReference type="ARBA" id="ARBA00022741"/>
    </source>
</evidence>
<keyword evidence="15" id="KW-0234">DNA repair</keyword>
<proteinExistence type="inferred from homology"/>
<keyword evidence="20" id="KW-1185">Reference proteome</keyword>
<dbReference type="STRING" id="1206466.K0KT55"/>
<organism evidence="19 20">
    <name type="scientific">Wickerhamomyces ciferrii (strain ATCC 14091 / BCRC 22168 / CBS 111 / JCM 3599 / NBRC 0793 / NRRL Y-1031 F-60-10)</name>
    <name type="common">Yeast</name>
    <name type="synonym">Pichia ciferrii</name>
    <dbReference type="NCBI Taxonomy" id="1206466"/>
    <lineage>
        <taxon>Eukaryota</taxon>
        <taxon>Fungi</taxon>
        <taxon>Dikarya</taxon>
        <taxon>Ascomycota</taxon>
        <taxon>Saccharomycotina</taxon>
        <taxon>Saccharomycetes</taxon>
        <taxon>Phaffomycetales</taxon>
        <taxon>Wickerhamomycetaceae</taxon>
        <taxon>Wickerhamomyces</taxon>
    </lineage>
</organism>
<evidence type="ECO:0000256" key="1">
    <source>
        <dbReference type="ARBA" id="ARBA00004123"/>
    </source>
</evidence>
<evidence type="ECO:0000256" key="4">
    <source>
        <dbReference type="ARBA" id="ARBA00012551"/>
    </source>
</evidence>
<evidence type="ECO:0000256" key="12">
    <source>
        <dbReference type="ARBA" id="ARBA00022895"/>
    </source>
</evidence>
<keyword evidence="12" id="KW-0779">Telomere</keyword>
<evidence type="ECO:0000259" key="18">
    <source>
        <dbReference type="SMART" id="SM00559"/>
    </source>
</evidence>
<dbReference type="PANTHER" id="PTHR12604">
    <property type="entry name" value="KU AUTOANTIGEN DNA HELICASE"/>
    <property type="match status" value="1"/>
</dbReference>
<dbReference type="SUPFAM" id="SSF53300">
    <property type="entry name" value="vWA-like"/>
    <property type="match status" value="1"/>
</dbReference>
<feature type="domain" description="Ku" evidence="18">
    <location>
        <begin position="319"/>
        <end position="465"/>
    </location>
</feature>
<dbReference type="GO" id="GO:0006303">
    <property type="term" value="P:double-strand break repair via nonhomologous end joining"/>
    <property type="evidence" value="ECO:0007669"/>
    <property type="project" value="InterPro"/>
</dbReference>
<dbReference type="GO" id="GO:0003678">
    <property type="term" value="F:DNA helicase activity"/>
    <property type="evidence" value="ECO:0007669"/>
    <property type="project" value="UniProtKB-EC"/>
</dbReference>
<dbReference type="FunCoup" id="K0KT55">
    <property type="interactions" value="696"/>
</dbReference>
<dbReference type="GO" id="GO:0000781">
    <property type="term" value="C:chromosome, telomeric region"/>
    <property type="evidence" value="ECO:0007669"/>
    <property type="project" value="UniProtKB-SubCell"/>
</dbReference>
<dbReference type="Gene3D" id="2.40.290.10">
    <property type="match status" value="1"/>
</dbReference>
<keyword evidence="16" id="KW-0539">Nucleus</keyword>
<dbReference type="InterPro" id="IPR005161">
    <property type="entry name" value="Ku_N"/>
</dbReference>
<keyword evidence="8" id="KW-0227">DNA damage</keyword>
<dbReference type="GO" id="GO:0003690">
    <property type="term" value="F:double-stranded DNA binding"/>
    <property type="evidence" value="ECO:0007669"/>
    <property type="project" value="TreeGrafter"/>
</dbReference>
<keyword evidence="13" id="KW-0238">DNA-binding</keyword>
<dbReference type="Proteomes" id="UP000009328">
    <property type="component" value="Unassembled WGS sequence"/>
</dbReference>
<dbReference type="InterPro" id="IPR047087">
    <property type="entry name" value="KU70_core_dom"/>
</dbReference>
<dbReference type="GO" id="GO:0043564">
    <property type="term" value="C:Ku70:Ku80 complex"/>
    <property type="evidence" value="ECO:0007669"/>
    <property type="project" value="InterPro"/>
</dbReference>
<dbReference type="InterPro" id="IPR036465">
    <property type="entry name" value="vWFA_dom_sf"/>
</dbReference>
<comment type="caution">
    <text evidence="19">The sequence shown here is derived from an EMBL/GenBank/DDBJ whole genome shotgun (WGS) entry which is preliminary data.</text>
</comment>
<evidence type="ECO:0000256" key="3">
    <source>
        <dbReference type="ARBA" id="ARBA00005240"/>
    </source>
</evidence>
<comment type="similarity">
    <text evidence="3">Belongs to the ku70 family.</text>
</comment>
<evidence type="ECO:0000256" key="8">
    <source>
        <dbReference type="ARBA" id="ARBA00022763"/>
    </source>
</evidence>
<dbReference type="AlphaFoldDB" id="K0KT55"/>
<dbReference type="EMBL" id="CAIF01000240">
    <property type="protein sequence ID" value="CCH46331.1"/>
    <property type="molecule type" value="Genomic_DNA"/>
</dbReference>
<sequence>MDEEEAQQHPRYEVHEGIIFVIELTKTIFLPNSTNGKSNLQEILEILNESMAHSIITLPNTGYGCYFFHSGNDQTSQGLKPGLEKLFSLTDLNYSNMKIVQDILEENVKTDDDSRVYRSLEDRFPVLETDDQELKENQLYEILVTLQDEFLIKKDFQKQYNNNKIFLFTDNDTPINPENVSQKNILRRLYNDLDDAHINISPFLINSSYKQFDPKIYSELFSITHDNPNDELEAGESSMFDGPSTKPIDVSIIKQRVLRRKEIRRIQFQCPLIFNDNLIVGVKGYSIYTHEKSQRNKYVYETENFRKNVYSKRRFFNEKTGAEFDKTVKIYKFGSGEDDAIKLTNDQIFQLQTYDENYDCFLKLLGFKNEKFGNKFHYNTSKIPFVIPDEDKYDGSRRTLSALYQSLQKLEKIAILFGKLRKSGQPSLYALQITKTPFPEGFMLIRLPFLDDIRKIPEGYEYYNEPSNDLKLVTKSILKNLILKGYQPKDYKNPSLQLHFKILHDYLLQVEVEDESQIDGNEDNEENKLLQDDTLNKIHQVRKRVEASQLEGKMKIFENIRRWNSIYNRK</sequence>
<dbReference type="InterPro" id="IPR005160">
    <property type="entry name" value="Ku_C"/>
</dbReference>
<keyword evidence="7" id="KW-0547">Nucleotide-binding</keyword>
<dbReference type="PANTHER" id="PTHR12604:SF2">
    <property type="entry name" value="X-RAY REPAIR CROSS-COMPLEMENTING PROTEIN 6"/>
    <property type="match status" value="1"/>
</dbReference>
<dbReference type="GO" id="GO:0042162">
    <property type="term" value="F:telomeric DNA binding"/>
    <property type="evidence" value="ECO:0007669"/>
    <property type="project" value="InterPro"/>
</dbReference>
<evidence type="ECO:0000256" key="17">
    <source>
        <dbReference type="ARBA" id="ARBA00031811"/>
    </source>
</evidence>
<dbReference type="GO" id="GO:0000723">
    <property type="term" value="P:telomere maintenance"/>
    <property type="evidence" value="ECO:0007669"/>
    <property type="project" value="InterPro"/>
</dbReference>
<dbReference type="GO" id="GO:0005524">
    <property type="term" value="F:ATP binding"/>
    <property type="evidence" value="ECO:0007669"/>
    <property type="project" value="UniProtKB-KW"/>
</dbReference>
<dbReference type="Pfam" id="PF03730">
    <property type="entry name" value="Ku_C"/>
    <property type="match status" value="1"/>
</dbReference>
<evidence type="ECO:0000256" key="13">
    <source>
        <dbReference type="ARBA" id="ARBA00023125"/>
    </source>
</evidence>
<dbReference type="InterPro" id="IPR006165">
    <property type="entry name" value="Ku70"/>
</dbReference>
<dbReference type="GO" id="GO:0003684">
    <property type="term" value="F:damaged DNA binding"/>
    <property type="evidence" value="ECO:0007669"/>
    <property type="project" value="InterPro"/>
</dbReference>